<dbReference type="OrthoDB" id="9798288at2"/>
<dbReference type="EMBL" id="CP013023">
    <property type="protein sequence ID" value="ANF95886.1"/>
    <property type="molecule type" value="Genomic_DNA"/>
</dbReference>
<sequence length="152" mass="16906">MTTQLPVSPIVAALGLKPHEEGGWYKEMWKASFEIPQSILPEQYSGPRFSATSIYFLLHADEISDWHVVHSDELWLIHSGSPLELTLGGSGEHPEEGEKFILGLDLEAGQLPQVLIPAGVWQMARPLGDEPVFVSCVVAPGFHYDDFKLIER</sequence>
<dbReference type="AlphaFoldDB" id="A0A172ZE12"/>
<gene>
    <name evidence="2" type="ORF">AR543_07620</name>
</gene>
<organism evidence="2 3">
    <name type="scientific">Paenibacillus bovis</name>
    <dbReference type="NCBI Taxonomy" id="1616788"/>
    <lineage>
        <taxon>Bacteria</taxon>
        <taxon>Bacillati</taxon>
        <taxon>Bacillota</taxon>
        <taxon>Bacilli</taxon>
        <taxon>Bacillales</taxon>
        <taxon>Paenibacillaceae</taxon>
        <taxon>Paenibacillus</taxon>
    </lineage>
</organism>
<dbReference type="InterPro" id="IPR014710">
    <property type="entry name" value="RmlC-like_jellyroll"/>
</dbReference>
<dbReference type="Proteomes" id="UP000078148">
    <property type="component" value="Chromosome"/>
</dbReference>
<dbReference type="InterPro" id="IPR009327">
    <property type="entry name" value="Cupin_DUF985"/>
</dbReference>
<evidence type="ECO:0000259" key="1">
    <source>
        <dbReference type="Pfam" id="PF06172"/>
    </source>
</evidence>
<reference evidence="2 3" key="2">
    <citation type="journal article" date="2016" name="Int. J. Syst. Evol. Microbiol.">
        <title>Paenibacillus bovis sp. nov., isolated from raw yak (Bos grunniens) milk.</title>
        <authorList>
            <person name="Gao C."/>
            <person name="Han J."/>
            <person name="Liu Z."/>
            <person name="Xu X."/>
            <person name="Hang F."/>
            <person name="Wu Z."/>
        </authorList>
    </citation>
    <scope>NUCLEOTIDE SEQUENCE [LARGE SCALE GENOMIC DNA]</scope>
    <source>
        <strain evidence="2 3">BD3526</strain>
    </source>
</reference>
<dbReference type="InterPro" id="IPR039935">
    <property type="entry name" value="YML079W-like"/>
</dbReference>
<protein>
    <submittedName>
        <fullName evidence="2">Cupin</fullName>
    </submittedName>
</protein>
<dbReference type="InterPro" id="IPR011051">
    <property type="entry name" value="RmlC_Cupin_sf"/>
</dbReference>
<dbReference type="CDD" id="cd06121">
    <property type="entry name" value="cupin_YML079wp"/>
    <property type="match status" value="1"/>
</dbReference>
<dbReference type="PANTHER" id="PTHR33387:SF3">
    <property type="entry name" value="DUF985 DOMAIN-CONTAINING PROTEIN"/>
    <property type="match status" value="1"/>
</dbReference>
<evidence type="ECO:0000313" key="2">
    <source>
        <dbReference type="EMBL" id="ANF95886.1"/>
    </source>
</evidence>
<dbReference type="Gene3D" id="2.60.120.10">
    <property type="entry name" value="Jelly Rolls"/>
    <property type="match status" value="1"/>
</dbReference>
<dbReference type="RefSeq" id="WP_060533242.1">
    <property type="nucleotide sequence ID" value="NZ_CP013023.1"/>
</dbReference>
<keyword evidence="3" id="KW-1185">Reference proteome</keyword>
<feature type="domain" description="DUF985" evidence="1">
    <location>
        <begin position="10"/>
        <end position="149"/>
    </location>
</feature>
<dbReference type="SUPFAM" id="SSF51182">
    <property type="entry name" value="RmlC-like cupins"/>
    <property type="match status" value="1"/>
</dbReference>
<evidence type="ECO:0000313" key="3">
    <source>
        <dbReference type="Proteomes" id="UP000078148"/>
    </source>
</evidence>
<dbReference type="Pfam" id="PF06172">
    <property type="entry name" value="Cupin_5"/>
    <property type="match status" value="1"/>
</dbReference>
<accession>A0A172ZE12</accession>
<dbReference type="KEGG" id="pbv:AR543_07620"/>
<proteinExistence type="predicted"/>
<dbReference type="STRING" id="1616788.AR543_07620"/>
<reference evidence="3" key="1">
    <citation type="submission" date="2015-10" db="EMBL/GenBank/DDBJ databases">
        <title>Genome of Paenibacillus bovis sp. nov.</title>
        <authorList>
            <person name="Wu Z."/>
            <person name="Gao C."/>
            <person name="Liu Z."/>
            <person name="Zheng H."/>
        </authorList>
    </citation>
    <scope>NUCLEOTIDE SEQUENCE [LARGE SCALE GENOMIC DNA]</scope>
    <source>
        <strain evidence="3">BD3526</strain>
    </source>
</reference>
<dbReference type="PANTHER" id="PTHR33387">
    <property type="entry name" value="RMLC-LIKE JELLY ROLL FOLD PROTEIN"/>
    <property type="match status" value="1"/>
</dbReference>
<name>A0A172ZE12_9BACL</name>